<feature type="active site" description="Proton donor" evidence="4">
    <location>
        <position position="8"/>
    </location>
</feature>
<dbReference type="InterPro" id="IPR009206">
    <property type="entry name" value="Nucleotidase_putative"/>
</dbReference>
<dbReference type="PANTHER" id="PTHR35134:SF2">
    <property type="entry name" value="NUCLEOTIDASE YQFW-RELATED"/>
    <property type="match status" value="1"/>
</dbReference>
<comment type="similarity">
    <text evidence="1 3">Belongs to the 5'(3')-deoxyribonucleotidase family.</text>
</comment>
<dbReference type="GO" id="GO:0008253">
    <property type="term" value="F:5'-nucleotidase activity"/>
    <property type="evidence" value="ECO:0007669"/>
    <property type="project" value="InterPro"/>
</dbReference>
<dbReference type="InterPro" id="IPR052419">
    <property type="entry name" value="5_3-deoxyribonucleotidase-like"/>
</dbReference>
<evidence type="ECO:0000256" key="3">
    <source>
        <dbReference type="PIRNR" id="PIRNR021362"/>
    </source>
</evidence>
<evidence type="ECO:0000313" key="5">
    <source>
        <dbReference type="EMBL" id="CDX00818.1"/>
    </source>
</evidence>
<protein>
    <recommendedName>
        <fullName evidence="3">Nucleotidase</fullName>
        <ecNumber evidence="3">3.1.3.-</ecNumber>
    </recommendedName>
</protein>
<evidence type="ECO:0000256" key="4">
    <source>
        <dbReference type="PIRSR" id="PIRSR610708-1"/>
    </source>
</evidence>
<gene>
    <name evidence="5" type="ORF">DPCES_0931</name>
</gene>
<name>A0A098AW30_DESHA</name>
<proteinExistence type="inferred from homology"/>
<dbReference type="PATRIC" id="fig|49338.4.peg.1002"/>
<dbReference type="EC" id="3.1.3.-" evidence="3"/>
<accession>A0A098AW30</accession>
<dbReference type="InterPro" id="IPR036412">
    <property type="entry name" value="HAD-like_sf"/>
</dbReference>
<dbReference type="AlphaFoldDB" id="A0A098AW30"/>
<evidence type="ECO:0000256" key="2">
    <source>
        <dbReference type="ARBA" id="ARBA00022801"/>
    </source>
</evidence>
<dbReference type="InterPro" id="IPR023214">
    <property type="entry name" value="HAD_sf"/>
</dbReference>
<keyword evidence="2 3" id="KW-0378">Hydrolase</keyword>
<dbReference type="Pfam" id="PF06941">
    <property type="entry name" value="NT5C"/>
    <property type="match status" value="1"/>
</dbReference>
<sequence>MRIGVDIDGVVSDSYKAWLGKLNRHFGTNILELKNYDMHLDFGVSWEEMGKYFEDNVATLFDIPDPVAGAKEGIERLLRQGHEVVYVTARSLDEEVHTLRWMKKHKIPHERILFTGFQSKVDYVLQWQLEIFLEDFLGNAQAISEAGVPVLLLDASYNQGELSSGIIRCQDWQEIVREIGRRAPYSRSVTM</sequence>
<dbReference type="GO" id="GO:0009264">
    <property type="term" value="P:deoxyribonucleotide catabolic process"/>
    <property type="evidence" value="ECO:0007669"/>
    <property type="project" value="InterPro"/>
</dbReference>
<dbReference type="EMBL" id="LK996017">
    <property type="protein sequence ID" value="CDX00818.1"/>
    <property type="molecule type" value="Genomic_DNA"/>
</dbReference>
<organism evidence="5">
    <name type="scientific">Desulfitobacterium hafniense</name>
    <name type="common">Desulfitobacterium frappieri</name>
    <dbReference type="NCBI Taxonomy" id="49338"/>
    <lineage>
        <taxon>Bacteria</taxon>
        <taxon>Bacillati</taxon>
        <taxon>Bacillota</taxon>
        <taxon>Clostridia</taxon>
        <taxon>Eubacteriales</taxon>
        <taxon>Desulfitobacteriaceae</taxon>
        <taxon>Desulfitobacterium</taxon>
    </lineage>
</organism>
<dbReference type="InterPro" id="IPR010708">
    <property type="entry name" value="5'(3')-deoxyribonucleotidase"/>
</dbReference>
<dbReference type="PANTHER" id="PTHR35134">
    <property type="entry name" value="NUCLEOTIDASE YQFW-RELATED"/>
    <property type="match status" value="1"/>
</dbReference>
<dbReference type="SUPFAM" id="SSF56784">
    <property type="entry name" value="HAD-like"/>
    <property type="match status" value="1"/>
</dbReference>
<dbReference type="PIRSF" id="PIRSF021362">
    <property type="entry name" value="UCP021362_HAD"/>
    <property type="match status" value="1"/>
</dbReference>
<dbReference type="Gene3D" id="3.40.50.1000">
    <property type="entry name" value="HAD superfamily/HAD-like"/>
    <property type="match status" value="1"/>
</dbReference>
<dbReference type="RefSeq" id="WP_018214194.1">
    <property type="nucleotide sequence ID" value="NZ_JAYFNZ010000025.1"/>
</dbReference>
<feature type="active site" description="Nucleophile" evidence="4">
    <location>
        <position position="6"/>
    </location>
</feature>
<reference evidence="5" key="1">
    <citation type="submission" date="2014-07" db="EMBL/GenBank/DDBJ databases">
        <authorList>
            <person name="Hornung V.Bastian."/>
        </authorList>
    </citation>
    <scope>NUCLEOTIDE SEQUENCE</scope>
    <source>
        <strain evidence="5">PCE-S</strain>
    </source>
</reference>
<evidence type="ECO:0000256" key="1">
    <source>
        <dbReference type="ARBA" id="ARBA00009589"/>
    </source>
</evidence>